<dbReference type="PANTHER" id="PTHR42957">
    <property type="entry name" value="HELICASE MJ1565-RELATED"/>
    <property type="match status" value="1"/>
</dbReference>
<protein>
    <submittedName>
        <fullName evidence="1">ATP-binding protein</fullName>
    </submittedName>
</protein>
<dbReference type="InterPro" id="IPR027417">
    <property type="entry name" value="P-loop_NTPase"/>
</dbReference>
<dbReference type="Proteomes" id="UP000327236">
    <property type="component" value="Unassembled WGS sequence"/>
</dbReference>
<name>A0A558JM84_LACJE</name>
<dbReference type="OrthoDB" id="9804380at2"/>
<gene>
    <name evidence="1" type="ORF">F6H94_06025</name>
</gene>
<dbReference type="SUPFAM" id="SSF52540">
    <property type="entry name" value="P-loop containing nucleoside triphosphate hydrolases"/>
    <property type="match status" value="1"/>
</dbReference>
<keyword evidence="1" id="KW-0067">ATP-binding</keyword>
<sequence>MNLNDTLSQLFNKSIDTQKKVPALNPLQNIDKKQAERLEKAGYDVNMIAKIQPLGGITFDDDHAIAGDGYSACLSVVAYPTNPNYFFGIDLTTSDHTATVIDVKSIVPETIKGTIDRSLQELGDRTENGRHATDRNDSQNEYSDLINYAAQLSNGEIAKRFVTRIFVYSETIESLQEKITNIRQYLKGLGYRSTVYNFIQPQQYKAIFKPLSEQEKEFVGVPIQDVPAFTLGAGFPFSAQSLNDPHGLPLGRTTAGGLFSFDQFRSTAERQDFNMLVLGKMGAGKSTLLKMLSQGSFARGMMWRGIDKTKEYVDLVKANGGVVVSLDGSEGMINPLEVTATNINPVTNEVDEVASFMQHLSKVSILFRMVNRDFKEIEMQDFQTLLRDFYITRGMLPEDWNRNPHKVHITGLDPQAYPTLSEFTNFVSQICTPEYLDRINAQPERRRTFEKIYIGLESMIRNYGQIFDGHSTLRDLTDERIVLFDTSAISTMSRSVYQAQVYTALSLIWNHALINGRRQTALLEAGKIDPIDIRFFNVVLDECHNIINSTNLFAVEYIKNFQREMRKFFAGIIFATQSPEEMVPDHTQNAEEDNLKVIFQLCQYKVTMLMDPSQINKMRGLLGDALTSADYKSIPNLKRGYGIVSTGGTDSRYKVHFEPTKEQLKLFKGGR</sequence>
<evidence type="ECO:0000313" key="2">
    <source>
        <dbReference type="Proteomes" id="UP000327236"/>
    </source>
</evidence>
<keyword evidence="1" id="KW-0547">Nucleotide-binding</keyword>
<dbReference type="RefSeq" id="WP_021351085.1">
    <property type="nucleotide sequence ID" value="NZ_CATOUX010000011.1"/>
</dbReference>
<dbReference type="EMBL" id="VYWW01000025">
    <property type="protein sequence ID" value="KAA9321831.1"/>
    <property type="molecule type" value="Genomic_DNA"/>
</dbReference>
<organism evidence="1 2">
    <name type="scientific">Lactobacillus jensenii</name>
    <dbReference type="NCBI Taxonomy" id="109790"/>
    <lineage>
        <taxon>Bacteria</taxon>
        <taxon>Bacillati</taxon>
        <taxon>Bacillota</taxon>
        <taxon>Bacilli</taxon>
        <taxon>Lactobacillales</taxon>
        <taxon>Lactobacillaceae</taxon>
        <taxon>Lactobacillus</taxon>
    </lineage>
</organism>
<dbReference type="Gene3D" id="3.40.50.300">
    <property type="entry name" value="P-loop containing nucleotide triphosphate hydrolases"/>
    <property type="match status" value="2"/>
</dbReference>
<dbReference type="InterPro" id="IPR008571">
    <property type="entry name" value="HerA-like"/>
</dbReference>
<accession>A0A558JM84</accession>
<dbReference type="PANTHER" id="PTHR42957:SF1">
    <property type="entry name" value="HELICASE MJ1565-RELATED"/>
    <property type="match status" value="1"/>
</dbReference>
<proteinExistence type="predicted"/>
<dbReference type="GO" id="GO:0005524">
    <property type="term" value="F:ATP binding"/>
    <property type="evidence" value="ECO:0007669"/>
    <property type="project" value="UniProtKB-KW"/>
</dbReference>
<comment type="caution">
    <text evidence="1">The sequence shown here is derived from an EMBL/GenBank/DDBJ whole genome shotgun (WGS) entry which is preliminary data.</text>
</comment>
<evidence type="ECO:0000313" key="1">
    <source>
        <dbReference type="EMBL" id="KAA9321831.1"/>
    </source>
</evidence>
<reference evidence="1 2" key="1">
    <citation type="submission" date="2019-09" db="EMBL/GenBank/DDBJ databases">
        <title>Draft genome sequence assemblies of isolates from the urinary tract.</title>
        <authorList>
            <person name="Mores C.R."/>
            <person name="Putonti C."/>
            <person name="Wolfe A.J."/>
        </authorList>
    </citation>
    <scope>NUCLEOTIDE SEQUENCE [LARGE SCALE GENOMIC DNA]</scope>
    <source>
        <strain evidence="1 2">UMB246</strain>
    </source>
</reference>
<dbReference type="AlphaFoldDB" id="A0A558JM84"/>